<feature type="binding site" evidence="17">
    <location>
        <position position="77"/>
    </location>
    <ligand>
        <name>Zn(2+)</name>
        <dbReference type="ChEBI" id="CHEBI:29105"/>
        <note>catalytic</note>
    </ligand>
</feature>
<dbReference type="Gene3D" id="3.40.430.10">
    <property type="entry name" value="Dihydrofolate Reductase, subunit A"/>
    <property type="match status" value="1"/>
</dbReference>
<evidence type="ECO:0000256" key="2">
    <source>
        <dbReference type="ARBA" id="ARBA00004882"/>
    </source>
</evidence>
<evidence type="ECO:0000259" key="18">
    <source>
        <dbReference type="PROSITE" id="PS51747"/>
    </source>
</evidence>
<dbReference type="CDD" id="cd01284">
    <property type="entry name" value="Riboflavin_deaminase-reductase"/>
    <property type="match status" value="1"/>
</dbReference>
<dbReference type="Pfam" id="PF00383">
    <property type="entry name" value="dCMP_cyt_deam_1"/>
    <property type="match status" value="1"/>
</dbReference>
<dbReference type="InterPro" id="IPR016193">
    <property type="entry name" value="Cytidine_deaminase-like"/>
</dbReference>
<dbReference type="InterPro" id="IPR004794">
    <property type="entry name" value="Eubact_RibD"/>
</dbReference>
<comment type="function">
    <text evidence="1 14">Converts 2,5-diamino-6-(ribosylamino)-4(3h)-pyrimidinone 5'-phosphate into 5-amino-6-(ribosylamino)-2,4(1h,3h)-pyrimidinedione 5'-phosphate.</text>
</comment>
<dbReference type="KEGG" id="bths:CNY62_05250"/>
<dbReference type="GO" id="GO:0008703">
    <property type="term" value="F:5-amino-6-(5-phosphoribosylamino)uracil reductase activity"/>
    <property type="evidence" value="ECO:0007669"/>
    <property type="project" value="UniProtKB-EC"/>
</dbReference>
<dbReference type="PIRSF" id="PIRSF006769">
    <property type="entry name" value="RibD"/>
    <property type="match status" value="1"/>
</dbReference>
<keyword evidence="6 14" id="KW-0686">Riboflavin biosynthesis</keyword>
<dbReference type="InterPro" id="IPR002734">
    <property type="entry name" value="RibDG_C"/>
</dbReference>
<keyword evidence="14" id="KW-0378">Hydrolase</keyword>
<dbReference type="EMBL" id="CP023483">
    <property type="protein sequence ID" value="ATF25849.1"/>
    <property type="molecule type" value="Genomic_DNA"/>
</dbReference>
<gene>
    <name evidence="19" type="primary">ribD</name>
    <name evidence="19" type="ORF">CNY62_05250</name>
</gene>
<comment type="catalytic activity">
    <reaction evidence="13 14">
        <text>2,5-diamino-6-hydroxy-4-(5-phosphoribosylamino)-pyrimidine + H2O + H(+) = 5-amino-6-(5-phospho-D-ribosylamino)uracil + NH4(+)</text>
        <dbReference type="Rhea" id="RHEA:21868"/>
        <dbReference type="ChEBI" id="CHEBI:15377"/>
        <dbReference type="ChEBI" id="CHEBI:15378"/>
        <dbReference type="ChEBI" id="CHEBI:28938"/>
        <dbReference type="ChEBI" id="CHEBI:58453"/>
        <dbReference type="ChEBI" id="CHEBI:58614"/>
        <dbReference type="EC" id="3.5.4.26"/>
    </reaction>
</comment>
<dbReference type="InterPro" id="IPR024072">
    <property type="entry name" value="DHFR-like_dom_sf"/>
</dbReference>
<dbReference type="PANTHER" id="PTHR38011:SF7">
    <property type="entry name" value="2,5-DIAMINO-6-RIBOSYLAMINO-4(3H)-PYRIMIDINONE 5'-PHOSPHATE REDUCTASE"/>
    <property type="match status" value="1"/>
</dbReference>
<evidence type="ECO:0000256" key="11">
    <source>
        <dbReference type="ARBA" id="ARBA00023268"/>
    </source>
</evidence>
<evidence type="ECO:0000256" key="7">
    <source>
        <dbReference type="ARBA" id="ARBA00022723"/>
    </source>
</evidence>
<comment type="cofactor">
    <cofactor evidence="14 17">
        <name>Zn(2+)</name>
        <dbReference type="ChEBI" id="CHEBI:29105"/>
    </cofactor>
    <text evidence="14 17">Binds 1 zinc ion.</text>
</comment>
<dbReference type="InterPro" id="IPR050765">
    <property type="entry name" value="Riboflavin_Biosynth_HTPR"/>
</dbReference>
<dbReference type="SUPFAM" id="SSF53927">
    <property type="entry name" value="Cytidine deaminase-like"/>
    <property type="match status" value="1"/>
</dbReference>
<evidence type="ECO:0000256" key="8">
    <source>
        <dbReference type="ARBA" id="ARBA00022833"/>
    </source>
</evidence>
<evidence type="ECO:0000256" key="17">
    <source>
        <dbReference type="PIRSR" id="PIRSR006769-3"/>
    </source>
</evidence>
<dbReference type="STRING" id="2756.BFR44_06610"/>
<dbReference type="InterPro" id="IPR016192">
    <property type="entry name" value="APOBEC/CMP_deaminase_Zn-bd"/>
</dbReference>
<dbReference type="GO" id="GO:0008835">
    <property type="term" value="F:diaminohydroxyphosphoribosylaminopyrimidine deaminase activity"/>
    <property type="evidence" value="ECO:0007669"/>
    <property type="project" value="UniProtKB-EC"/>
</dbReference>
<comment type="similarity">
    <text evidence="4 14">In the N-terminal section; belongs to the cytidine and deoxycytidylate deaminase family.</text>
</comment>
<evidence type="ECO:0000256" key="1">
    <source>
        <dbReference type="ARBA" id="ARBA00002151"/>
    </source>
</evidence>
<feature type="binding site" evidence="17">
    <location>
        <position position="50"/>
    </location>
    <ligand>
        <name>Zn(2+)</name>
        <dbReference type="ChEBI" id="CHEBI:29105"/>
        <note>catalytic</note>
    </ligand>
</feature>
<keyword evidence="11" id="KW-0511">Multifunctional enzyme</keyword>
<evidence type="ECO:0000256" key="5">
    <source>
        <dbReference type="ARBA" id="ARBA00007417"/>
    </source>
</evidence>
<comment type="similarity">
    <text evidence="5 14">In the C-terminal section; belongs to the HTP reductase family.</text>
</comment>
<evidence type="ECO:0000256" key="13">
    <source>
        <dbReference type="ARBA" id="ARBA00049886"/>
    </source>
</evidence>
<dbReference type="OrthoDB" id="9800865at2"/>
<evidence type="ECO:0000256" key="12">
    <source>
        <dbReference type="ARBA" id="ARBA00049861"/>
    </source>
</evidence>
<evidence type="ECO:0000313" key="19">
    <source>
        <dbReference type="EMBL" id="ATF25849.1"/>
    </source>
</evidence>
<keyword evidence="7 14" id="KW-0479">Metal-binding</keyword>
<dbReference type="EC" id="1.1.1.193" evidence="14"/>
<evidence type="ECO:0000256" key="4">
    <source>
        <dbReference type="ARBA" id="ARBA00005259"/>
    </source>
</evidence>
<dbReference type="InterPro" id="IPR002125">
    <property type="entry name" value="CMP_dCMP_dom"/>
</dbReference>
<dbReference type="PANTHER" id="PTHR38011">
    <property type="entry name" value="DIHYDROFOLATE REDUCTASE FAMILY PROTEIN (AFU_ORTHOLOGUE AFUA_8G06820)"/>
    <property type="match status" value="1"/>
</dbReference>
<protein>
    <recommendedName>
        <fullName evidence="14">Riboflavin biosynthesis protein RibD</fullName>
    </recommendedName>
    <domain>
        <recommendedName>
            <fullName evidence="14">Diaminohydroxyphosphoribosylaminopyrimidine deaminase</fullName>
            <shortName evidence="14">DRAP deaminase</shortName>
            <ecNumber evidence="14">3.5.4.26</ecNumber>
        </recommendedName>
        <alternativeName>
            <fullName evidence="14">Riboflavin-specific deaminase</fullName>
        </alternativeName>
    </domain>
    <domain>
        <recommendedName>
            <fullName evidence="14">5-amino-6-(5-phosphoribosylamino)uracil reductase</fullName>
            <ecNumber evidence="14">1.1.1.193</ecNumber>
        </recommendedName>
        <alternativeName>
            <fullName evidence="14">HTP reductase</fullName>
        </alternativeName>
    </domain>
</protein>
<name>A0A1D2LSB6_BROTH</name>
<evidence type="ECO:0000256" key="14">
    <source>
        <dbReference type="PIRNR" id="PIRNR006769"/>
    </source>
</evidence>
<dbReference type="PROSITE" id="PS00903">
    <property type="entry name" value="CYT_DCMP_DEAMINASES_1"/>
    <property type="match status" value="1"/>
</dbReference>
<feature type="binding site" evidence="16">
    <location>
        <begin position="290"/>
        <end position="296"/>
    </location>
    <ligand>
        <name>NADP(+)</name>
        <dbReference type="ChEBI" id="CHEBI:58349"/>
    </ligand>
</feature>
<feature type="binding site" evidence="16">
    <location>
        <position position="202"/>
    </location>
    <ligand>
        <name>NADP(+)</name>
        <dbReference type="ChEBI" id="CHEBI:58349"/>
    </ligand>
</feature>
<dbReference type="RefSeq" id="WP_069126092.1">
    <property type="nucleotide sequence ID" value="NZ_CP023483.1"/>
</dbReference>
<feature type="binding site" evidence="16">
    <location>
        <position position="198"/>
    </location>
    <ligand>
        <name>NADP(+)</name>
        <dbReference type="ChEBI" id="CHEBI:58349"/>
    </ligand>
</feature>
<dbReference type="Pfam" id="PF01872">
    <property type="entry name" value="RibD_C"/>
    <property type="match status" value="1"/>
</dbReference>
<dbReference type="SUPFAM" id="SSF53597">
    <property type="entry name" value="Dihydrofolate reductase-like"/>
    <property type="match status" value="1"/>
</dbReference>
<feature type="binding site" evidence="16">
    <location>
        <position position="209"/>
    </location>
    <ligand>
        <name>substrate</name>
    </ligand>
</feature>
<evidence type="ECO:0000256" key="9">
    <source>
        <dbReference type="ARBA" id="ARBA00022857"/>
    </source>
</evidence>
<feature type="binding site" evidence="16">
    <location>
        <position position="186"/>
    </location>
    <ligand>
        <name>substrate</name>
    </ligand>
</feature>
<evidence type="ECO:0000256" key="6">
    <source>
        <dbReference type="ARBA" id="ARBA00022619"/>
    </source>
</evidence>
<evidence type="ECO:0000256" key="3">
    <source>
        <dbReference type="ARBA" id="ARBA00004910"/>
    </source>
</evidence>
<dbReference type="AlphaFoldDB" id="A0A1D2LSB6"/>
<keyword evidence="9 14" id="KW-0521">NADP</keyword>
<dbReference type="Gene3D" id="3.40.140.10">
    <property type="entry name" value="Cytidine Deaminase, domain 2"/>
    <property type="match status" value="1"/>
</dbReference>
<keyword evidence="10 14" id="KW-0560">Oxidoreductase</keyword>
<reference evidence="19 20" key="1">
    <citation type="submission" date="2017-09" db="EMBL/GenBank/DDBJ databases">
        <title>Complete Genome Sequences of Two Strains of the Meat Spoilage Bacterium Brochothrix thermosphacta Isolated from Ground Chicken.</title>
        <authorList>
            <person name="Paoli G.C."/>
            <person name="Wijey C."/>
            <person name="Chen C.-Y."/>
            <person name="Nguyen L."/>
            <person name="Yan X."/>
            <person name="Irwin P.L."/>
        </authorList>
    </citation>
    <scope>NUCLEOTIDE SEQUENCE [LARGE SCALE GENOMIC DNA]</scope>
    <source>
        <strain evidence="19 20">BI</strain>
    </source>
</reference>
<sequence length="372" mass="41316">MRHEKYMRLAIEQALKGQGETYTNPLVGAVIVKDNVVLGKGYHTHYGAAHAEVEAIDSLTSLEESIQATLYVTLEPCAHTGKTPPCVERIIAGGFKQVVIGQRDPNPLVAGRGVALLQAAGIEVIENILRDEAYRINLIYNHFHETKLPYVTLKYTSSLDGKIAAKRGVRTNLSGSETWQDVQIEREKYQAILVGSETALVDNPSLTVRNPQGKQGLTRIIIDRSGRLTGKLMLFTDTSQPTWVFTENSNLKQRLTHQHVRLFFAELWTIEQILMVIAKEGIQSVFVEGGAKILHAFINGGYYQQLLSYVTPHLLGSEGVDAIGGAIVQQPNLKLISMEQLGTDFKLQWLPQEKGGLVCSLELLKKWVGYKK</sequence>
<feature type="binding site" evidence="16">
    <location>
        <position position="288"/>
    </location>
    <ligand>
        <name>substrate</name>
    </ligand>
</feature>
<comment type="pathway">
    <text evidence="2 14">Cofactor biosynthesis; riboflavin biosynthesis; 5-amino-6-(D-ribitylamino)uracil from GTP: step 2/4.</text>
</comment>
<dbReference type="GO" id="GO:0009231">
    <property type="term" value="P:riboflavin biosynthetic process"/>
    <property type="evidence" value="ECO:0007669"/>
    <property type="project" value="UniProtKB-UniPathway"/>
</dbReference>
<organism evidence="19 20">
    <name type="scientific">Brochothrix thermosphacta</name>
    <name type="common">Microbacterium thermosphactum</name>
    <dbReference type="NCBI Taxonomy" id="2756"/>
    <lineage>
        <taxon>Bacteria</taxon>
        <taxon>Bacillati</taxon>
        <taxon>Bacillota</taxon>
        <taxon>Bacilli</taxon>
        <taxon>Bacillales</taxon>
        <taxon>Listeriaceae</taxon>
        <taxon>Brochothrix</taxon>
    </lineage>
</organism>
<feature type="binding site" evidence="17">
    <location>
        <position position="86"/>
    </location>
    <ligand>
        <name>Zn(2+)</name>
        <dbReference type="ChEBI" id="CHEBI:29105"/>
        <note>catalytic</note>
    </ligand>
</feature>
<dbReference type="PROSITE" id="PS51747">
    <property type="entry name" value="CYT_DCMP_DEAMINASES_2"/>
    <property type="match status" value="1"/>
</dbReference>
<feature type="domain" description="CMP/dCMP-type deaminase" evidence="18">
    <location>
        <begin position="1"/>
        <end position="116"/>
    </location>
</feature>
<keyword evidence="8 14" id="KW-0862">Zinc</keyword>
<comment type="catalytic activity">
    <reaction evidence="12 14">
        <text>5-amino-6-(5-phospho-D-ribitylamino)uracil + NADP(+) = 5-amino-6-(5-phospho-D-ribosylamino)uracil + NADPH + H(+)</text>
        <dbReference type="Rhea" id="RHEA:17845"/>
        <dbReference type="ChEBI" id="CHEBI:15378"/>
        <dbReference type="ChEBI" id="CHEBI:57783"/>
        <dbReference type="ChEBI" id="CHEBI:58349"/>
        <dbReference type="ChEBI" id="CHEBI:58421"/>
        <dbReference type="ChEBI" id="CHEBI:58453"/>
        <dbReference type="EC" id="1.1.1.193"/>
    </reaction>
</comment>
<feature type="active site" description="Proton donor" evidence="15">
    <location>
        <position position="52"/>
    </location>
</feature>
<dbReference type="NCBIfam" id="TIGR00326">
    <property type="entry name" value="eubact_ribD"/>
    <property type="match status" value="1"/>
</dbReference>
<accession>A0A1D2LSB6</accession>
<dbReference type="GO" id="GO:0008270">
    <property type="term" value="F:zinc ion binding"/>
    <property type="evidence" value="ECO:0007669"/>
    <property type="project" value="InterPro"/>
</dbReference>
<dbReference type="Proteomes" id="UP000243591">
    <property type="component" value="Chromosome"/>
</dbReference>
<dbReference type="UniPathway" id="UPA00275">
    <property type="reaction ID" value="UER00401"/>
</dbReference>
<evidence type="ECO:0000256" key="10">
    <source>
        <dbReference type="ARBA" id="ARBA00023002"/>
    </source>
</evidence>
<comment type="pathway">
    <text evidence="3 14">Cofactor biosynthesis; riboflavin biosynthesis; 5-amino-6-(D-ribitylamino)uracil from GTP: step 3/4.</text>
</comment>
<evidence type="ECO:0000256" key="16">
    <source>
        <dbReference type="PIRSR" id="PIRSR006769-2"/>
    </source>
</evidence>
<dbReference type="EC" id="3.5.4.26" evidence="14"/>
<feature type="binding site" evidence="16">
    <location>
        <position position="206"/>
    </location>
    <ligand>
        <name>substrate</name>
    </ligand>
</feature>
<evidence type="ECO:0000256" key="15">
    <source>
        <dbReference type="PIRSR" id="PIRSR006769-1"/>
    </source>
</evidence>
<keyword evidence="20" id="KW-1185">Reference proteome</keyword>
<proteinExistence type="inferred from homology"/>
<evidence type="ECO:0000313" key="20">
    <source>
        <dbReference type="Proteomes" id="UP000243591"/>
    </source>
</evidence>